<reference evidence="1 2" key="1">
    <citation type="journal article" date="2013" name="PLoS Genet.">
        <title>Comparative genome structure, secondary metabolite, and effector coding capacity across Cochliobolus pathogens.</title>
        <authorList>
            <person name="Condon B.J."/>
            <person name="Leng Y."/>
            <person name="Wu D."/>
            <person name="Bushley K.E."/>
            <person name="Ohm R.A."/>
            <person name="Otillar R."/>
            <person name="Martin J."/>
            <person name="Schackwitz W."/>
            <person name="Grimwood J."/>
            <person name="MohdZainudin N."/>
            <person name="Xue C."/>
            <person name="Wang R."/>
            <person name="Manning V.A."/>
            <person name="Dhillon B."/>
            <person name="Tu Z.J."/>
            <person name="Steffenson B.J."/>
            <person name="Salamov A."/>
            <person name="Sun H."/>
            <person name="Lowry S."/>
            <person name="LaButti K."/>
            <person name="Han J."/>
            <person name="Copeland A."/>
            <person name="Lindquist E."/>
            <person name="Barry K."/>
            <person name="Schmutz J."/>
            <person name="Baker S.E."/>
            <person name="Ciuffetti L.M."/>
            <person name="Grigoriev I.V."/>
            <person name="Zhong S."/>
            <person name="Turgeon B.G."/>
        </authorList>
    </citation>
    <scope>NUCLEOTIDE SEQUENCE [LARGE SCALE GENOMIC DNA]</scope>
    <source>
        <strain evidence="1 2">FI3</strain>
    </source>
</reference>
<evidence type="ECO:0000313" key="2">
    <source>
        <dbReference type="Proteomes" id="UP000054337"/>
    </source>
</evidence>
<dbReference type="HOGENOM" id="CLU_2564550_0_0_1"/>
<keyword evidence="2" id="KW-1185">Reference proteome</keyword>
<name>W7EWZ5_BIPV3</name>
<protein>
    <submittedName>
        <fullName evidence="1">Uncharacterized protein</fullName>
    </submittedName>
</protein>
<dbReference type="RefSeq" id="XP_014560049.1">
    <property type="nucleotide sequence ID" value="XM_014704563.1"/>
</dbReference>
<gene>
    <name evidence="1" type="ORF">COCVIDRAFT_90126</name>
</gene>
<accession>W7EWZ5</accession>
<dbReference type="EMBL" id="KI968705">
    <property type="protein sequence ID" value="EUN30430.1"/>
    <property type="molecule type" value="Genomic_DNA"/>
</dbReference>
<proteinExistence type="predicted"/>
<sequence length="82" mass="8855">HMSSLLALQYAVSTASIYSSHTQQLGTVDHVVVIAASHTNPSSFNLKTKGAFVLPKTCCQSNFDPWRSHLICAIGGNRQVVL</sequence>
<evidence type="ECO:0000313" key="1">
    <source>
        <dbReference type="EMBL" id="EUN30430.1"/>
    </source>
</evidence>
<dbReference type="AlphaFoldDB" id="W7EWZ5"/>
<organism evidence="1 2">
    <name type="scientific">Bipolaris victoriae (strain FI3)</name>
    <name type="common">Victoria blight of oats agent</name>
    <name type="synonym">Cochliobolus victoriae</name>
    <dbReference type="NCBI Taxonomy" id="930091"/>
    <lineage>
        <taxon>Eukaryota</taxon>
        <taxon>Fungi</taxon>
        <taxon>Dikarya</taxon>
        <taxon>Ascomycota</taxon>
        <taxon>Pezizomycotina</taxon>
        <taxon>Dothideomycetes</taxon>
        <taxon>Pleosporomycetidae</taxon>
        <taxon>Pleosporales</taxon>
        <taxon>Pleosporineae</taxon>
        <taxon>Pleosporaceae</taxon>
        <taxon>Bipolaris</taxon>
    </lineage>
</organism>
<dbReference type="Proteomes" id="UP000054337">
    <property type="component" value="Unassembled WGS sequence"/>
</dbReference>
<dbReference type="GeneID" id="26259144"/>
<feature type="non-terminal residue" evidence="1">
    <location>
        <position position="1"/>
    </location>
</feature>